<dbReference type="EMBL" id="CAJPDQ010000014">
    <property type="protein sequence ID" value="CAF9919521.1"/>
    <property type="molecule type" value="Genomic_DNA"/>
</dbReference>
<dbReference type="OrthoDB" id="5334491at2759"/>
<accession>A0A8H3FES9</accession>
<dbReference type="AlphaFoldDB" id="A0A8H3FES9"/>
<gene>
    <name evidence="2" type="ORF">GOMPHAMPRED_001841</name>
</gene>
<sequence>MPFSRLPSSSSSGANALLPTLSIMQESSVVPPVVDATCASGLPSPLLSPASISSGIHSTCRALQAFLGVAPSATKPAKSPSRQNQIQFPLTPDLPYTPKALSSAKDHHYRVSKRSSPVRPSLPSRGKNKRRRDDYETCESMDIDVQNSSTHGYGYSFDSGYAESGSSASLSDTEYVFSEKCFSTPKRRRRFPGPVNIPFGLDRQDFADLESANNELATLTQRATMVTTSPRSDRVFESCSLLDTPISPPDEDDETEEWWTPLDDAHLVTTVLEKMNLSRRDWEECARVLGAKGEGGSLGKRWKWLMEEGKIGLKMGVGEGGRFEGRRGRRRQVRGDVRKVF</sequence>
<dbReference type="Proteomes" id="UP000664169">
    <property type="component" value="Unassembled WGS sequence"/>
</dbReference>
<keyword evidence="3" id="KW-1185">Reference proteome</keyword>
<evidence type="ECO:0000256" key="1">
    <source>
        <dbReference type="SAM" id="MobiDB-lite"/>
    </source>
</evidence>
<organism evidence="2 3">
    <name type="scientific">Gomphillus americanus</name>
    <dbReference type="NCBI Taxonomy" id="1940652"/>
    <lineage>
        <taxon>Eukaryota</taxon>
        <taxon>Fungi</taxon>
        <taxon>Dikarya</taxon>
        <taxon>Ascomycota</taxon>
        <taxon>Pezizomycotina</taxon>
        <taxon>Lecanoromycetes</taxon>
        <taxon>OSLEUM clade</taxon>
        <taxon>Ostropomycetidae</taxon>
        <taxon>Ostropales</taxon>
        <taxon>Graphidaceae</taxon>
        <taxon>Gomphilloideae</taxon>
        <taxon>Gomphillus</taxon>
    </lineage>
</organism>
<protein>
    <recommendedName>
        <fullName evidence="4">Myb-like domain-containing protein</fullName>
    </recommendedName>
</protein>
<reference evidence="2" key="1">
    <citation type="submission" date="2021-03" db="EMBL/GenBank/DDBJ databases">
        <authorList>
            <person name="Tagirdzhanova G."/>
        </authorList>
    </citation>
    <scope>NUCLEOTIDE SEQUENCE</scope>
</reference>
<evidence type="ECO:0008006" key="4">
    <source>
        <dbReference type="Google" id="ProtNLM"/>
    </source>
</evidence>
<comment type="caution">
    <text evidence="2">The sequence shown here is derived from an EMBL/GenBank/DDBJ whole genome shotgun (WGS) entry which is preliminary data.</text>
</comment>
<evidence type="ECO:0000313" key="2">
    <source>
        <dbReference type="EMBL" id="CAF9919521.1"/>
    </source>
</evidence>
<evidence type="ECO:0000313" key="3">
    <source>
        <dbReference type="Proteomes" id="UP000664169"/>
    </source>
</evidence>
<feature type="region of interest" description="Disordered" evidence="1">
    <location>
        <begin position="72"/>
        <end position="143"/>
    </location>
</feature>
<feature type="compositionally biased region" description="Low complexity" evidence="1">
    <location>
        <begin position="114"/>
        <end position="125"/>
    </location>
</feature>
<name>A0A8H3FES9_9LECA</name>
<proteinExistence type="predicted"/>